<keyword evidence="3 5" id="KW-0863">Zinc-finger</keyword>
<dbReference type="Proteomes" id="UP001465755">
    <property type="component" value="Unassembled WGS sequence"/>
</dbReference>
<evidence type="ECO:0000256" key="1">
    <source>
        <dbReference type="ARBA" id="ARBA00022723"/>
    </source>
</evidence>
<dbReference type="GO" id="GO:0006457">
    <property type="term" value="P:protein folding"/>
    <property type="evidence" value="ECO:0007669"/>
    <property type="project" value="InterPro"/>
</dbReference>
<dbReference type="InterPro" id="IPR036869">
    <property type="entry name" value="J_dom_sf"/>
</dbReference>
<dbReference type="EMBL" id="JALJOQ010000057">
    <property type="protein sequence ID" value="KAK9803693.1"/>
    <property type="molecule type" value="Genomic_DNA"/>
</dbReference>
<evidence type="ECO:0000256" key="2">
    <source>
        <dbReference type="ARBA" id="ARBA00022737"/>
    </source>
</evidence>
<keyword evidence="10" id="KW-1185">Reference proteome</keyword>
<dbReference type="Gene3D" id="2.10.230.10">
    <property type="entry name" value="Heat shock protein DnaJ, cysteine-rich domain"/>
    <property type="match status" value="1"/>
</dbReference>
<keyword evidence="4 5" id="KW-0862">Zinc</keyword>
<reference evidence="9 10" key="1">
    <citation type="journal article" date="2024" name="Nat. Commun.">
        <title>Phylogenomics reveals the evolutionary origins of lichenization in chlorophyte algae.</title>
        <authorList>
            <person name="Puginier C."/>
            <person name="Libourel C."/>
            <person name="Otte J."/>
            <person name="Skaloud P."/>
            <person name="Haon M."/>
            <person name="Grisel S."/>
            <person name="Petersen M."/>
            <person name="Berrin J.G."/>
            <person name="Delaux P.M."/>
            <person name="Dal Grande F."/>
            <person name="Keller J."/>
        </authorList>
    </citation>
    <scope>NUCLEOTIDE SEQUENCE [LARGE SCALE GENOMIC DNA]</scope>
    <source>
        <strain evidence="9 10">SAG 2036</strain>
    </source>
</reference>
<accession>A0AAW1P597</accession>
<dbReference type="GO" id="GO:0008270">
    <property type="term" value="F:zinc ion binding"/>
    <property type="evidence" value="ECO:0007669"/>
    <property type="project" value="UniProtKB-KW"/>
</dbReference>
<evidence type="ECO:0000313" key="9">
    <source>
        <dbReference type="EMBL" id="KAK9803693.1"/>
    </source>
</evidence>
<dbReference type="InterPro" id="IPR036410">
    <property type="entry name" value="HSP_DnaJ_Cys-rich_dom_sf"/>
</dbReference>
<dbReference type="PROSITE" id="PS00636">
    <property type="entry name" value="DNAJ_1"/>
    <property type="match status" value="1"/>
</dbReference>
<dbReference type="SUPFAM" id="SSF46565">
    <property type="entry name" value="Chaperone J-domain"/>
    <property type="match status" value="1"/>
</dbReference>
<dbReference type="CDD" id="cd10719">
    <property type="entry name" value="DnaJ_zf"/>
    <property type="match status" value="1"/>
</dbReference>
<feature type="region of interest" description="Disordered" evidence="6">
    <location>
        <begin position="396"/>
        <end position="439"/>
    </location>
</feature>
<dbReference type="FunFam" id="2.10.230.10:FF:000001">
    <property type="entry name" value="DnaJ subfamily A member 2"/>
    <property type="match status" value="1"/>
</dbReference>
<evidence type="ECO:0000256" key="6">
    <source>
        <dbReference type="SAM" id="MobiDB-lite"/>
    </source>
</evidence>
<dbReference type="SMART" id="SM00271">
    <property type="entry name" value="DnaJ"/>
    <property type="match status" value="1"/>
</dbReference>
<sequence length="439" mass="47685">MFGGGFGGFPGFGGGFGGEMPGARGGQKSDSTRYYKILGVERGASEAELKKAHRKLALKLHPDKGGDPDKFKEINEAYDTLKDPEKRQIYDQYGEDAIKEGMGSGGGGGGVSDLFDILSGGGGRRRQTRERRGDDVVHRLKVSLEEMYSGSTRKLSLARNIKCETCSGSGTKSGRRYTCEVCSGSGVQVMMRPLGPGMMQQIQQPCSACRATGTSVPSHDLCSKCSGKGLVAEKKVFEVHIEQGHKHNSKVVLRGEAGCSEPNVQPGDVVFVLEQKQHPHFKRIANDLIYEKNITLKEALTGVSAQILHLDKRTLVTSSLPGQVIKPGSWQCINDEGMPAHGRPFEKGNLYINFQVKFPDTLSPEIVSGLKSLLPGPSANGAMDVDDEHEEVHMREVSNIEEELRARRQYSKSHGEAYDSSDDEEGGGGRGQRLQCAQQ</sequence>
<evidence type="ECO:0000313" key="10">
    <source>
        <dbReference type="Proteomes" id="UP001465755"/>
    </source>
</evidence>
<dbReference type="FunFam" id="2.60.260.20:FF:000003">
    <property type="entry name" value="DnaJ subfamily A member 2"/>
    <property type="match status" value="1"/>
</dbReference>
<dbReference type="CDD" id="cd10747">
    <property type="entry name" value="DnaJ_C"/>
    <property type="match status" value="1"/>
</dbReference>
<evidence type="ECO:0000256" key="4">
    <source>
        <dbReference type="ARBA" id="ARBA00022833"/>
    </source>
</evidence>
<dbReference type="PROSITE" id="PS51188">
    <property type="entry name" value="ZF_CR"/>
    <property type="match status" value="1"/>
</dbReference>
<protein>
    <submittedName>
        <fullName evidence="9">Uncharacterized protein</fullName>
    </submittedName>
</protein>
<dbReference type="PANTHER" id="PTHR43888">
    <property type="entry name" value="DNAJ-LIKE-2, ISOFORM A-RELATED"/>
    <property type="match status" value="1"/>
</dbReference>
<dbReference type="InterPro" id="IPR008971">
    <property type="entry name" value="HSP40/DnaJ_pept-bd"/>
</dbReference>
<dbReference type="SUPFAM" id="SSF57938">
    <property type="entry name" value="DnaJ/Hsp40 cysteine-rich domain"/>
    <property type="match status" value="1"/>
</dbReference>
<feature type="zinc finger region" description="CR-type" evidence="5">
    <location>
        <begin position="150"/>
        <end position="234"/>
    </location>
</feature>
<keyword evidence="1 5" id="KW-0479">Metal-binding</keyword>
<dbReference type="PROSITE" id="PS50076">
    <property type="entry name" value="DNAJ_2"/>
    <property type="match status" value="1"/>
</dbReference>
<evidence type="ECO:0000256" key="3">
    <source>
        <dbReference type="ARBA" id="ARBA00022771"/>
    </source>
</evidence>
<dbReference type="Pfam" id="PF00684">
    <property type="entry name" value="DnaJ_CXXCXGXG"/>
    <property type="match status" value="1"/>
</dbReference>
<gene>
    <name evidence="9" type="ORF">WJX73_001266</name>
</gene>
<evidence type="ECO:0000259" key="8">
    <source>
        <dbReference type="PROSITE" id="PS51188"/>
    </source>
</evidence>
<dbReference type="InterPro" id="IPR002939">
    <property type="entry name" value="DnaJ_C"/>
</dbReference>
<evidence type="ECO:0000256" key="5">
    <source>
        <dbReference type="PROSITE-ProRule" id="PRU00546"/>
    </source>
</evidence>
<name>A0AAW1P597_9CHLO</name>
<dbReference type="PRINTS" id="PR00625">
    <property type="entry name" value="JDOMAIN"/>
</dbReference>
<dbReference type="InterPro" id="IPR044713">
    <property type="entry name" value="DNJA1/2-like"/>
</dbReference>
<dbReference type="GO" id="GO:0030544">
    <property type="term" value="F:Hsp70 protein binding"/>
    <property type="evidence" value="ECO:0007669"/>
    <property type="project" value="InterPro"/>
</dbReference>
<dbReference type="InterPro" id="IPR001305">
    <property type="entry name" value="HSP_DnaJ_Cys-rich_dom"/>
</dbReference>
<dbReference type="InterPro" id="IPR001623">
    <property type="entry name" value="DnaJ_domain"/>
</dbReference>
<feature type="domain" description="CR-type" evidence="8">
    <location>
        <begin position="150"/>
        <end position="234"/>
    </location>
</feature>
<dbReference type="CDD" id="cd06257">
    <property type="entry name" value="DnaJ"/>
    <property type="match status" value="1"/>
</dbReference>
<dbReference type="InterPro" id="IPR018253">
    <property type="entry name" value="DnaJ_domain_CS"/>
</dbReference>
<dbReference type="AlphaFoldDB" id="A0AAW1P597"/>
<organism evidence="9 10">
    <name type="scientific">Symbiochloris irregularis</name>
    <dbReference type="NCBI Taxonomy" id="706552"/>
    <lineage>
        <taxon>Eukaryota</taxon>
        <taxon>Viridiplantae</taxon>
        <taxon>Chlorophyta</taxon>
        <taxon>core chlorophytes</taxon>
        <taxon>Trebouxiophyceae</taxon>
        <taxon>Trebouxiales</taxon>
        <taxon>Trebouxiaceae</taxon>
        <taxon>Symbiochloris</taxon>
    </lineage>
</organism>
<dbReference type="Gene3D" id="2.60.260.20">
    <property type="entry name" value="Urease metallochaperone UreE, N-terminal domain"/>
    <property type="match status" value="2"/>
</dbReference>
<keyword evidence="2" id="KW-0677">Repeat</keyword>
<dbReference type="Pfam" id="PF01556">
    <property type="entry name" value="DnaJ_C"/>
    <property type="match status" value="1"/>
</dbReference>
<dbReference type="Pfam" id="PF00226">
    <property type="entry name" value="DnaJ"/>
    <property type="match status" value="1"/>
</dbReference>
<comment type="caution">
    <text evidence="9">The sequence shown here is derived from an EMBL/GenBank/DDBJ whole genome shotgun (WGS) entry which is preliminary data.</text>
</comment>
<dbReference type="SUPFAM" id="SSF49493">
    <property type="entry name" value="HSP40/DnaJ peptide-binding domain"/>
    <property type="match status" value="2"/>
</dbReference>
<feature type="domain" description="J" evidence="7">
    <location>
        <begin position="33"/>
        <end position="94"/>
    </location>
</feature>
<proteinExistence type="predicted"/>
<evidence type="ECO:0000259" key="7">
    <source>
        <dbReference type="PROSITE" id="PS50076"/>
    </source>
</evidence>
<dbReference type="GO" id="GO:0051082">
    <property type="term" value="F:unfolded protein binding"/>
    <property type="evidence" value="ECO:0007669"/>
    <property type="project" value="InterPro"/>
</dbReference>
<feature type="compositionally biased region" description="Basic and acidic residues" evidence="6">
    <location>
        <begin position="396"/>
        <end position="406"/>
    </location>
</feature>
<feature type="region of interest" description="Disordered" evidence="6">
    <location>
        <begin position="113"/>
        <end position="133"/>
    </location>
</feature>
<dbReference type="Gene3D" id="1.10.287.110">
    <property type="entry name" value="DnaJ domain"/>
    <property type="match status" value="1"/>
</dbReference>